<feature type="compositionally biased region" description="Polar residues" evidence="1">
    <location>
        <begin position="9"/>
        <end position="24"/>
    </location>
</feature>
<name>A0AAV5A3B9_9AGAM</name>
<keyword evidence="3" id="KW-1185">Reference proteome</keyword>
<gene>
    <name evidence="2" type="ORF">Clacol_001255</name>
</gene>
<dbReference type="EMBL" id="BPWL01000002">
    <property type="protein sequence ID" value="GJJ07056.1"/>
    <property type="molecule type" value="Genomic_DNA"/>
</dbReference>
<organism evidence="2 3">
    <name type="scientific">Clathrus columnatus</name>
    <dbReference type="NCBI Taxonomy" id="1419009"/>
    <lineage>
        <taxon>Eukaryota</taxon>
        <taxon>Fungi</taxon>
        <taxon>Dikarya</taxon>
        <taxon>Basidiomycota</taxon>
        <taxon>Agaricomycotina</taxon>
        <taxon>Agaricomycetes</taxon>
        <taxon>Phallomycetidae</taxon>
        <taxon>Phallales</taxon>
        <taxon>Clathraceae</taxon>
        <taxon>Clathrus</taxon>
    </lineage>
</organism>
<reference evidence="2" key="1">
    <citation type="submission" date="2021-10" db="EMBL/GenBank/DDBJ databases">
        <title>De novo Genome Assembly of Clathrus columnatus (Basidiomycota, Fungi) Using Illumina and Nanopore Sequence Data.</title>
        <authorList>
            <person name="Ogiso-Tanaka E."/>
            <person name="Itagaki H."/>
            <person name="Hosoya T."/>
            <person name="Hosaka K."/>
        </authorList>
    </citation>
    <scope>NUCLEOTIDE SEQUENCE</scope>
    <source>
        <strain evidence="2">MO-923</strain>
    </source>
</reference>
<evidence type="ECO:0000313" key="2">
    <source>
        <dbReference type="EMBL" id="GJJ07056.1"/>
    </source>
</evidence>
<accession>A0AAV5A3B9</accession>
<feature type="region of interest" description="Disordered" evidence="1">
    <location>
        <begin position="1"/>
        <end position="24"/>
    </location>
</feature>
<dbReference type="AlphaFoldDB" id="A0AAV5A3B9"/>
<dbReference type="Proteomes" id="UP001050691">
    <property type="component" value="Unassembled WGS sequence"/>
</dbReference>
<feature type="region of interest" description="Disordered" evidence="1">
    <location>
        <begin position="142"/>
        <end position="161"/>
    </location>
</feature>
<sequence>MPLAVHRSVPSSNMRPTTQRSTSMPGSYPYPYAYLYTYDTLLNNSLGMSSSIQSASSPRRRRLRTLGTLGLNDNDDRVRRTGTRRAVSSRSLLTRAYTPPPIRPRCSVSDGSTAPRQVLAEIEWWRVVQGQCDTEPDVDLDVEQEDDDQEIGSNPRIDVPSEIEDEDTPVYTPSIPPVARIRSHAHAHDDFTFTHSFSAHSRTSSSSSSDSELEIPNRIPRGIVPFPSAMSSGFDLNSPTTGASIFPPAPVLMMEYDREDDVTIGDLNGIESVPISGSSAIVKAALAALFPSSTSTPPAESTPSPPSQLLALSLSSFSHQNAKGVGIYTPALPQTSRVRSISLPEASNTGSCGMTVKSKHARFAAEANDPILGGAVRNL</sequence>
<proteinExistence type="predicted"/>
<evidence type="ECO:0000313" key="3">
    <source>
        <dbReference type="Proteomes" id="UP001050691"/>
    </source>
</evidence>
<evidence type="ECO:0000256" key="1">
    <source>
        <dbReference type="SAM" id="MobiDB-lite"/>
    </source>
</evidence>
<protein>
    <submittedName>
        <fullName evidence="2">Uncharacterized protein</fullName>
    </submittedName>
</protein>
<comment type="caution">
    <text evidence="2">The sequence shown here is derived from an EMBL/GenBank/DDBJ whole genome shotgun (WGS) entry which is preliminary data.</text>
</comment>